<keyword evidence="1" id="KW-0472">Membrane</keyword>
<reference evidence="3" key="1">
    <citation type="journal article" date="2014" name="Nat. Commun.">
        <title>Genomic adaptations of the halophilic Dead Sea filamentous fungus Eurotium rubrum.</title>
        <authorList>
            <person name="Kis-Papo T."/>
            <person name="Weig A.R."/>
            <person name="Riley R."/>
            <person name="Persoh D."/>
            <person name="Salamov A."/>
            <person name="Sun H."/>
            <person name="Lipzen A."/>
            <person name="Wasser S.P."/>
            <person name="Rambold G."/>
            <person name="Grigoriev I.V."/>
            <person name="Nevo E."/>
        </authorList>
    </citation>
    <scope>NUCLEOTIDE SEQUENCE [LARGE SCALE GENOMIC DNA]</scope>
    <source>
        <strain evidence="3">CBS 135680</strain>
    </source>
</reference>
<organism evidence="2 3">
    <name type="scientific">Aspergillus ruber (strain CBS 135680)</name>
    <dbReference type="NCBI Taxonomy" id="1388766"/>
    <lineage>
        <taxon>Eukaryota</taxon>
        <taxon>Fungi</taxon>
        <taxon>Dikarya</taxon>
        <taxon>Ascomycota</taxon>
        <taxon>Pezizomycotina</taxon>
        <taxon>Eurotiomycetes</taxon>
        <taxon>Eurotiomycetidae</taxon>
        <taxon>Eurotiales</taxon>
        <taxon>Aspergillaceae</taxon>
        <taxon>Aspergillus</taxon>
        <taxon>Aspergillus subgen. Aspergillus</taxon>
    </lineage>
</organism>
<accession>A0A017SDY1</accession>
<dbReference type="EMBL" id="KK088423">
    <property type="protein sequence ID" value="EYE95147.1"/>
    <property type="molecule type" value="Genomic_DNA"/>
</dbReference>
<keyword evidence="1" id="KW-0812">Transmembrane</keyword>
<dbReference type="AlphaFoldDB" id="A0A017SDY1"/>
<protein>
    <submittedName>
        <fullName evidence="2">Uncharacterized protein</fullName>
    </submittedName>
</protein>
<gene>
    <name evidence="2" type="ORF">EURHEDRAFT_67210</name>
</gene>
<proteinExistence type="predicted"/>
<sequence length="81" mass="9670">MRTSTGETRRRECSSVIDKRRGLKTKPRLNEKKRNLRDFPNGVFYYISWMANHVMICFSLSSLHLFVMVYIVYLAVCFLFK</sequence>
<dbReference type="RefSeq" id="XP_040638835.1">
    <property type="nucleotide sequence ID" value="XM_040787615.1"/>
</dbReference>
<dbReference type="GeneID" id="63702739"/>
<evidence type="ECO:0000313" key="2">
    <source>
        <dbReference type="EMBL" id="EYE95147.1"/>
    </source>
</evidence>
<keyword evidence="3" id="KW-1185">Reference proteome</keyword>
<dbReference type="HOGENOM" id="CLU_2573507_0_0_1"/>
<dbReference type="Proteomes" id="UP000019804">
    <property type="component" value="Unassembled WGS sequence"/>
</dbReference>
<name>A0A017SDY1_ASPRC</name>
<evidence type="ECO:0000313" key="3">
    <source>
        <dbReference type="Proteomes" id="UP000019804"/>
    </source>
</evidence>
<keyword evidence="1" id="KW-1133">Transmembrane helix</keyword>
<evidence type="ECO:0000256" key="1">
    <source>
        <dbReference type="SAM" id="Phobius"/>
    </source>
</evidence>
<feature type="transmembrane region" description="Helical" evidence="1">
    <location>
        <begin position="53"/>
        <end position="80"/>
    </location>
</feature>